<reference evidence="2" key="2">
    <citation type="submission" date="2023-04" db="EMBL/GenBank/DDBJ databases">
        <authorList>
            <person name="Bruccoleri R.E."/>
            <person name="Oakeley E.J."/>
            <person name="Faust A.-M."/>
            <person name="Dessus-Babus S."/>
            <person name="Altorfer M."/>
            <person name="Burckhardt D."/>
            <person name="Oertli M."/>
            <person name="Naumann U."/>
            <person name="Petersen F."/>
            <person name="Wong J."/>
        </authorList>
    </citation>
    <scope>NUCLEOTIDE SEQUENCE</scope>
    <source>
        <strain evidence="2">GSM-AAB239-AS_SAM_17_03QT</strain>
        <tissue evidence="2">Leaf</tissue>
    </source>
</reference>
<evidence type="ECO:0000313" key="2">
    <source>
        <dbReference type="EMBL" id="KAJ6840347.1"/>
    </source>
</evidence>
<reference evidence="2" key="1">
    <citation type="journal article" date="2023" name="GigaByte">
        <title>Genome assembly of the bearded iris, Iris pallida Lam.</title>
        <authorList>
            <person name="Bruccoleri R.E."/>
            <person name="Oakeley E.J."/>
            <person name="Faust A.M.E."/>
            <person name="Altorfer M."/>
            <person name="Dessus-Babus S."/>
            <person name="Burckhardt D."/>
            <person name="Oertli M."/>
            <person name="Naumann U."/>
            <person name="Petersen F."/>
            <person name="Wong J."/>
        </authorList>
    </citation>
    <scope>NUCLEOTIDE SEQUENCE</scope>
    <source>
        <strain evidence="2">GSM-AAB239-AS_SAM_17_03QT</strain>
    </source>
</reference>
<evidence type="ECO:0000313" key="3">
    <source>
        <dbReference type="Proteomes" id="UP001140949"/>
    </source>
</evidence>
<organism evidence="2 3">
    <name type="scientific">Iris pallida</name>
    <name type="common">Sweet iris</name>
    <dbReference type="NCBI Taxonomy" id="29817"/>
    <lineage>
        <taxon>Eukaryota</taxon>
        <taxon>Viridiplantae</taxon>
        <taxon>Streptophyta</taxon>
        <taxon>Embryophyta</taxon>
        <taxon>Tracheophyta</taxon>
        <taxon>Spermatophyta</taxon>
        <taxon>Magnoliopsida</taxon>
        <taxon>Liliopsida</taxon>
        <taxon>Asparagales</taxon>
        <taxon>Iridaceae</taxon>
        <taxon>Iridoideae</taxon>
        <taxon>Irideae</taxon>
        <taxon>Iris</taxon>
    </lineage>
</organism>
<name>A0AAX6HIA4_IRIPA</name>
<dbReference type="AlphaFoldDB" id="A0AAX6HIA4"/>
<evidence type="ECO:0000256" key="1">
    <source>
        <dbReference type="SAM" id="MobiDB-lite"/>
    </source>
</evidence>
<dbReference type="Proteomes" id="UP001140949">
    <property type="component" value="Unassembled WGS sequence"/>
</dbReference>
<feature type="region of interest" description="Disordered" evidence="1">
    <location>
        <begin position="142"/>
        <end position="161"/>
    </location>
</feature>
<comment type="caution">
    <text evidence="2">The sequence shown here is derived from an EMBL/GenBank/DDBJ whole genome shotgun (WGS) entry which is preliminary data.</text>
</comment>
<proteinExistence type="predicted"/>
<feature type="compositionally biased region" description="Polar residues" evidence="1">
    <location>
        <begin position="149"/>
        <end position="161"/>
    </location>
</feature>
<dbReference type="EMBL" id="JANAVB010009400">
    <property type="protein sequence ID" value="KAJ6840347.1"/>
    <property type="molecule type" value="Genomic_DNA"/>
</dbReference>
<sequence length="161" mass="18514">MCITTQYSFVQNSLGHPSLLIPLRLTHHHKKSLTYHTCDDYVRPKFFTQHQTDTTTLLRFPHPPPLPSNPTTNPGQLSCLFHVSPNTTPPLCHCQPPTHNQYTRFNCRGARVHHYHHHVQPQVRPRASMSVSFIQFLTPPYNPLCPTPRQGTPKQQETTKP</sequence>
<protein>
    <submittedName>
        <fullName evidence="2">Extensin-like</fullName>
    </submittedName>
</protein>
<gene>
    <name evidence="2" type="ORF">M6B38_310790</name>
</gene>
<accession>A0AAX6HIA4</accession>
<keyword evidence="3" id="KW-1185">Reference proteome</keyword>